<dbReference type="InterPro" id="IPR000523">
    <property type="entry name" value="Mg_chelatse_chII-like_cat_dom"/>
</dbReference>
<dbReference type="SMART" id="SM00382">
    <property type="entry name" value="AAA"/>
    <property type="match status" value="1"/>
</dbReference>
<dbReference type="InterPro" id="IPR014721">
    <property type="entry name" value="Ribsml_uS5_D2-typ_fold_subgr"/>
</dbReference>
<dbReference type="Pfam" id="PF13335">
    <property type="entry name" value="Mg_chelatase_C"/>
    <property type="match status" value="1"/>
</dbReference>
<keyword evidence="4" id="KW-1185">Reference proteome</keyword>
<reference evidence="3 4" key="1">
    <citation type="submission" date="2019-06" db="EMBL/GenBank/DDBJ databases">
        <authorList>
            <person name="Teng J.L.L."/>
            <person name="Lee H.H."/>
            <person name="Lau S.K.P."/>
            <person name="Woo P.C.Y."/>
        </authorList>
    </citation>
    <scope>NUCLEOTIDE SEQUENCE [LARGE SCALE GENOMIC DNA]</scope>
    <source>
        <strain evidence="3 4">HKU70</strain>
    </source>
</reference>
<dbReference type="InterPro" id="IPR025158">
    <property type="entry name" value="Mg_chelat-rel_C"/>
</dbReference>
<evidence type="ECO:0000313" key="3">
    <source>
        <dbReference type="EMBL" id="TWS25220.1"/>
    </source>
</evidence>
<feature type="domain" description="AAA+ ATPase" evidence="2">
    <location>
        <begin position="212"/>
        <end position="391"/>
    </location>
</feature>
<dbReference type="Gene3D" id="3.30.230.10">
    <property type="match status" value="1"/>
</dbReference>
<dbReference type="InterPro" id="IPR004482">
    <property type="entry name" value="Mg_chelat-rel"/>
</dbReference>
<organism evidence="3 4">
    <name type="scientific">Tsukamurella sputi</name>
    <dbReference type="NCBI Taxonomy" id="2591848"/>
    <lineage>
        <taxon>Bacteria</taxon>
        <taxon>Bacillati</taxon>
        <taxon>Actinomycetota</taxon>
        <taxon>Actinomycetes</taxon>
        <taxon>Mycobacteriales</taxon>
        <taxon>Tsukamurellaceae</taxon>
        <taxon>Tsukamurella</taxon>
    </lineage>
</organism>
<gene>
    <name evidence="3" type="ORF">FK268_08415</name>
</gene>
<evidence type="ECO:0000259" key="2">
    <source>
        <dbReference type="SMART" id="SM00382"/>
    </source>
</evidence>
<dbReference type="RefSeq" id="WP_146433030.1">
    <property type="nucleotide sequence ID" value="NZ_VIGV01000002.1"/>
</dbReference>
<protein>
    <submittedName>
        <fullName evidence="3">YifB family Mg chelatase-like AAA ATPase</fullName>
    </submittedName>
</protein>
<comment type="similarity">
    <text evidence="1">Belongs to the Mg-chelatase subunits D/I family. ComM subfamily.</text>
</comment>
<dbReference type="InterPro" id="IPR027417">
    <property type="entry name" value="P-loop_NTPase"/>
</dbReference>
<dbReference type="InterPro" id="IPR020568">
    <property type="entry name" value="Ribosomal_Su5_D2-typ_SF"/>
</dbReference>
<dbReference type="Pfam" id="PF01078">
    <property type="entry name" value="Mg_chelatase"/>
    <property type="match status" value="1"/>
</dbReference>
<dbReference type="Gene3D" id="3.40.50.300">
    <property type="entry name" value="P-loop containing nucleotide triphosphate hydrolases"/>
    <property type="match status" value="1"/>
</dbReference>
<comment type="caution">
    <text evidence="3">The sequence shown here is derived from an EMBL/GenBank/DDBJ whole genome shotgun (WGS) entry which is preliminary data.</text>
</comment>
<dbReference type="InterPro" id="IPR045006">
    <property type="entry name" value="CHLI-like"/>
</dbReference>
<dbReference type="EMBL" id="VIGV01000002">
    <property type="protein sequence ID" value="TWS25220.1"/>
    <property type="molecule type" value="Genomic_DNA"/>
</dbReference>
<dbReference type="OrthoDB" id="9813147at2"/>
<dbReference type="SUPFAM" id="SSF52540">
    <property type="entry name" value="P-loop containing nucleoside triphosphate hydrolases"/>
    <property type="match status" value="1"/>
</dbReference>
<proteinExistence type="inferred from homology"/>
<accession>A0A5C5RRH9</accession>
<dbReference type="GO" id="GO:0005524">
    <property type="term" value="F:ATP binding"/>
    <property type="evidence" value="ECO:0007669"/>
    <property type="project" value="InterPro"/>
</dbReference>
<dbReference type="Proteomes" id="UP000319792">
    <property type="component" value="Unassembled WGS sequence"/>
</dbReference>
<name>A0A5C5RRH9_9ACTN</name>
<dbReference type="PANTHER" id="PTHR32039">
    <property type="entry name" value="MAGNESIUM-CHELATASE SUBUNIT CHLI"/>
    <property type="match status" value="1"/>
</dbReference>
<evidence type="ECO:0000256" key="1">
    <source>
        <dbReference type="ARBA" id="ARBA00006354"/>
    </source>
</evidence>
<reference evidence="3 4" key="2">
    <citation type="submission" date="2019-08" db="EMBL/GenBank/DDBJ databases">
        <title>Tsukamurella conjunctivitidis sp. nov., Tsukamurella assacharolytica sp. nov. and Tsukamurella sputae sp. nov. isolated from patients with conjunctivitis, bacteraemia (lymphoma) and respiratory infection (sputum) in Hong Kong.</title>
        <authorList>
            <person name="Fok K.M.N."/>
            <person name="Fong J.Y.H."/>
        </authorList>
    </citation>
    <scope>NUCLEOTIDE SEQUENCE [LARGE SCALE GENOMIC DNA]</scope>
    <source>
        <strain evidence="3 4">HKU70</strain>
    </source>
</reference>
<dbReference type="InterPro" id="IPR003593">
    <property type="entry name" value="AAA+_ATPase"/>
</dbReference>
<dbReference type="AlphaFoldDB" id="A0A5C5RRH9"/>
<evidence type="ECO:0000313" key="4">
    <source>
        <dbReference type="Proteomes" id="UP000319792"/>
    </source>
</evidence>
<sequence>MSALSKVHSVAITGVDGAVVEIEGCIGPGLPAVHLVGLPDAVLKESRDRIRAAIVNVGLKFPDTRVTVALSPATLPKVGSVYDLPLAVAILLAAEKVPSGRTDGAVLLGELALDGRVRAVRGVLPAVLAAKESGFRRAVVPLANVDEAGLIDGIEVLGAAHLAEVIAWLAGDTPLAGPSPLVADDADPAAPDLADVVGQPLAKYALEVAAAGGHHVMMTGPPGIGKTMLASRLPGIMPALGRREALEVSAIHSIAGSLSADRPLITLPPFVAPHQTSSVSALVGGGSGLARPGAVSLAHRGVLFLDECAEMGPRSLEALRTPLEEGQIRLARRDGVVKYPSRFLLVMAANPCPCAPARENDCTCSATVRRRYLGRLSGPLLDRVDLWVRMDPPTTGALHAADTVEESSATVGARVRAARAAAAERWGAEGWLTNSEVPGMVLRRRFRLSAKALRPLEHCLRKGEITARGADRCLRVSWTVGDLLGMDRPGESEVLQALQFRDKGWT</sequence>
<dbReference type="SUPFAM" id="SSF54211">
    <property type="entry name" value="Ribosomal protein S5 domain 2-like"/>
    <property type="match status" value="1"/>
</dbReference>
<dbReference type="PANTHER" id="PTHR32039:SF7">
    <property type="entry name" value="COMPETENCE PROTEIN COMM"/>
    <property type="match status" value="1"/>
</dbReference>
<dbReference type="NCBIfam" id="TIGR00368">
    <property type="entry name" value="YifB family Mg chelatase-like AAA ATPase"/>
    <property type="match status" value="1"/>
</dbReference>
<dbReference type="Pfam" id="PF13541">
    <property type="entry name" value="ChlI"/>
    <property type="match status" value="1"/>
</dbReference>